<dbReference type="Proteomes" id="UP000535182">
    <property type="component" value="Unassembled WGS sequence"/>
</dbReference>
<feature type="region of interest" description="Disordered" evidence="1">
    <location>
        <begin position="63"/>
        <end position="82"/>
    </location>
</feature>
<sequence length="114" mass="12876">MSRSLIVLPDDSGKPIVDAAKSATKSLRLKMFTFSDPTLIDALIATHRRGVDVRIMLNPARRNGMQENEETRKTLTQAGVKVNGDRRQDRLCEVTQLADQEPHGDPRLRCRDYT</sequence>
<dbReference type="RefSeq" id="WP_221304497.1">
    <property type="nucleotide sequence ID" value="NZ_JACHEB010000001.1"/>
</dbReference>
<comment type="caution">
    <text evidence="3">The sequence shown here is derived from an EMBL/GenBank/DDBJ whole genome shotgun (WGS) entry which is preliminary data.</text>
</comment>
<evidence type="ECO:0000256" key="1">
    <source>
        <dbReference type="SAM" id="MobiDB-lite"/>
    </source>
</evidence>
<reference evidence="3 4" key="1">
    <citation type="submission" date="2020-08" db="EMBL/GenBank/DDBJ databases">
        <title>Genomic Encyclopedia of Type Strains, Phase IV (KMG-V): Genome sequencing to study the core and pangenomes of soil and plant-associated prokaryotes.</title>
        <authorList>
            <person name="Whitman W."/>
        </authorList>
    </citation>
    <scope>NUCLEOTIDE SEQUENCE [LARGE SCALE GENOMIC DNA]</scope>
    <source>
        <strain evidence="3 4">X5P2</strain>
    </source>
</reference>
<organism evidence="3 4">
    <name type="scientific">Tunturiibacter gelidiferens</name>
    <dbReference type="NCBI Taxonomy" id="3069689"/>
    <lineage>
        <taxon>Bacteria</taxon>
        <taxon>Pseudomonadati</taxon>
        <taxon>Acidobacteriota</taxon>
        <taxon>Terriglobia</taxon>
        <taxon>Terriglobales</taxon>
        <taxon>Acidobacteriaceae</taxon>
        <taxon>Tunturiibacter</taxon>
    </lineage>
</organism>
<dbReference type="Pfam" id="PF13091">
    <property type="entry name" value="PLDc_2"/>
    <property type="match status" value="1"/>
</dbReference>
<gene>
    <name evidence="3" type="ORF">HDF14_000101</name>
</gene>
<feature type="compositionally biased region" description="Basic and acidic residues" evidence="1">
    <location>
        <begin position="100"/>
        <end position="114"/>
    </location>
</feature>
<dbReference type="Gene3D" id="3.30.870.10">
    <property type="entry name" value="Endonuclease Chain A"/>
    <property type="match status" value="1"/>
</dbReference>
<feature type="region of interest" description="Disordered" evidence="1">
    <location>
        <begin position="94"/>
        <end position="114"/>
    </location>
</feature>
<dbReference type="AlphaFoldDB" id="A0A9X0Q9X6"/>
<feature type="domain" description="Phospholipase D-like" evidence="2">
    <location>
        <begin position="17"/>
        <end position="83"/>
    </location>
</feature>
<dbReference type="SUPFAM" id="SSF56024">
    <property type="entry name" value="Phospholipase D/nuclease"/>
    <property type="match status" value="1"/>
</dbReference>
<accession>A0A9X0Q9X6</accession>
<dbReference type="EMBL" id="JACHEB010000001">
    <property type="protein sequence ID" value="MBB5326507.1"/>
    <property type="molecule type" value="Genomic_DNA"/>
</dbReference>
<keyword evidence="4" id="KW-1185">Reference proteome</keyword>
<name>A0A9X0Q9X6_9BACT</name>
<evidence type="ECO:0000313" key="4">
    <source>
        <dbReference type="Proteomes" id="UP000535182"/>
    </source>
</evidence>
<dbReference type="InterPro" id="IPR025202">
    <property type="entry name" value="PLD-like_dom"/>
</dbReference>
<evidence type="ECO:0000313" key="3">
    <source>
        <dbReference type="EMBL" id="MBB5326507.1"/>
    </source>
</evidence>
<protein>
    <submittedName>
        <fullName evidence="3">Phosphatidylserine/phosphatidylglycerophosphate/ cardiolipin synthase-like enzyme</fullName>
    </submittedName>
</protein>
<evidence type="ECO:0000259" key="2">
    <source>
        <dbReference type="Pfam" id="PF13091"/>
    </source>
</evidence>
<proteinExistence type="predicted"/>